<accession>A0ACC2V4L2</accession>
<protein>
    <submittedName>
        <fullName evidence="1">Uncharacterized protein</fullName>
    </submittedName>
</protein>
<dbReference type="Proteomes" id="UP001227268">
    <property type="component" value="Unassembled WGS sequence"/>
</dbReference>
<organism evidence="1 2">
    <name type="scientific">Naganishia friedmannii</name>
    <dbReference type="NCBI Taxonomy" id="89922"/>
    <lineage>
        <taxon>Eukaryota</taxon>
        <taxon>Fungi</taxon>
        <taxon>Dikarya</taxon>
        <taxon>Basidiomycota</taxon>
        <taxon>Agaricomycotina</taxon>
        <taxon>Tremellomycetes</taxon>
        <taxon>Filobasidiales</taxon>
        <taxon>Filobasidiaceae</taxon>
        <taxon>Naganishia</taxon>
    </lineage>
</organism>
<comment type="caution">
    <text evidence="1">The sequence shown here is derived from an EMBL/GenBank/DDBJ whole genome shotgun (WGS) entry which is preliminary data.</text>
</comment>
<name>A0ACC2V4L2_9TREE</name>
<keyword evidence="2" id="KW-1185">Reference proteome</keyword>
<proteinExistence type="predicted"/>
<sequence>MSSSIKQPKSSIGIEKLYIPLEQGIGLSAFSLEKQPCYILLSLVCHLRPECHQPSAENGGLSDDWDCLGIGKSVNYSALGKALYGALSNVGKTEDTQDIGSLSSLAKKAAEITAADYSASLEAVEVTIQRPKALLFADSISVHRRFAVSKRQSGESPEYNLDDLEHSLTIQDLRVDTVIGLHPHEREEQQRLVVDIELDLLRIPTALLLERNEFDYKAVGRLTYDYLRVSTFKTIEALGYHTAQYILNHIPAQPFPSREQTAANKNDEPAYLEQDDITVTLSIKKPSAIALAAHPTLKITRCLKDYASPSVDGDANTPESSARSLQPLVAPLNSHHSPLITQDIDSNLGLREESITAYIAIGTNLGDRIKNIQDALAALPRISEESIGASVSGQRSLQVSRCSQLYESEPMYVLEQPEFINGAIQIQTNLQPVSLLRHLKKVESDLGRVKTMVNGPRLIDLDLLIYGDQEVVIGKAGDEEGSLGKGCGWLQVPHWGICEREFVLRPLEDMLGPGYVFPGGERSIGQLLSALEKPDAPPPLARVIPFPSPAHPLRLKPGAPLVMGILNVTPDSFSDGEEERVSEAALAHIVDLALSLIEQGADIIDIGGMSTRPGVDDQDVTAEEEMSRVLPIIQALRVEGIEVPISIDTFRAQVAELSILAGASCINDVRGGREPGMLEVMAKANVPIILMHSRGNSKEMLTAQAHDYSAHGGVIAGVREEMKETVERAEKAGVKSWNIILDPGIGFAKSQGGNLQLLHALPTLFSLETGLKSYATLVGASRKGFIGKVLNRSVAKEREFGNAAVTALCCQSQKVDIMRVHEPRPAMDVIRMLAAIRGSGHAS</sequence>
<evidence type="ECO:0000313" key="2">
    <source>
        <dbReference type="Proteomes" id="UP001227268"/>
    </source>
</evidence>
<dbReference type="EMBL" id="JASBWT010000027">
    <property type="protein sequence ID" value="KAJ9094053.1"/>
    <property type="molecule type" value="Genomic_DNA"/>
</dbReference>
<gene>
    <name evidence="1" type="ORF">QFC21_006154</name>
</gene>
<reference evidence="1" key="1">
    <citation type="submission" date="2023-04" db="EMBL/GenBank/DDBJ databases">
        <title>Draft Genome sequencing of Naganishia species isolated from polar environments using Oxford Nanopore Technology.</title>
        <authorList>
            <person name="Leo P."/>
            <person name="Venkateswaran K."/>
        </authorList>
    </citation>
    <scope>NUCLEOTIDE SEQUENCE</scope>
    <source>
        <strain evidence="1">MNA-CCFEE 5423</strain>
    </source>
</reference>
<evidence type="ECO:0000313" key="1">
    <source>
        <dbReference type="EMBL" id="KAJ9094053.1"/>
    </source>
</evidence>